<accession>A0A255XQD0</accession>
<dbReference type="RefSeq" id="WP_094408723.1">
    <property type="nucleotide sequence ID" value="NZ_BMJZ01000001.1"/>
</dbReference>
<evidence type="ECO:0000313" key="1">
    <source>
        <dbReference type="EMBL" id="OYQ18460.1"/>
    </source>
</evidence>
<evidence type="ECO:0000313" key="2">
    <source>
        <dbReference type="Proteomes" id="UP000216361"/>
    </source>
</evidence>
<gene>
    <name evidence="1" type="ORF">CHR90_09230</name>
</gene>
<dbReference type="AlphaFoldDB" id="A0A255XQD0"/>
<comment type="caution">
    <text evidence="1">The sequence shown here is derived from an EMBL/GenBank/DDBJ whole genome shotgun (WGS) entry which is preliminary data.</text>
</comment>
<name>A0A255XQD0_9PROT</name>
<sequence length="123" mass="12999">MNIALTLRNATPVDPNNLNQSDQIWTYSASVIDNLNDAPVTQQVTLAAGGSEVIPLTVDDIFQTNLTITCAIPDTGGTTTNIHEMVLTIHQNPTTLGVVQPLDPIFTVLLSGADALTVSATLE</sequence>
<reference evidence="1 2" key="1">
    <citation type="submission" date="2017-07" db="EMBL/GenBank/DDBJ databases">
        <title>Elstera cyanobacteriorum sp. nov., a novel bacterium isolated from cyanobacterial aggregates in a eutrophic lake.</title>
        <authorList>
            <person name="Cai H."/>
        </authorList>
    </citation>
    <scope>NUCLEOTIDE SEQUENCE [LARGE SCALE GENOMIC DNA]</scope>
    <source>
        <strain evidence="1 2">TH019</strain>
    </source>
</reference>
<dbReference type="Proteomes" id="UP000216361">
    <property type="component" value="Unassembled WGS sequence"/>
</dbReference>
<dbReference type="EMBL" id="NOXS01000032">
    <property type="protein sequence ID" value="OYQ18460.1"/>
    <property type="molecule type" value="Genomic_DNA"/>
</dbReference>
<protein>
    <submittedName>
        <fullName evidence="1">Uncharacterized protein</fullName>
    </submittedName>
</protein>
<organism evidence="1 2">
    <name type="scientific">Elstera cyanobacteriorum</name>
    <dbReference type="NCBI Taxonomy" id="2022747"/>
    <lineage>
        <taxon>Bacteria</taxon>
        <taxon>Pseudomonadati</taxon>
        <taxon>Pseudomonadota</taxon>
        <taxon>Alphaproteobacteria</taxon>
        <taxon>Rhodospirillales</taxon>
        <taxon>Rhodospirillaceae</taxon>
        <taxon>Elstera</taxon>
    </lineage>
</organism>
<dbReference type="OrthoDB" id="9857768at2"/>
<proteinExistence type="predicted"/>
<keyword evidence="2" id="KW-1185">Reference proteome</keyword>